<dbReference type="Pfam" id="PF11162">
    <property type="entry name" value="DUF2946"/>
    <property type="match status" value="1"/>
</dbReference>
<comment type="caution">
    <text evidence="1">The sequence shown here is derived from an EMBL/GenBank/DDBJ whole genome shotgun (WGS) entry which is preliminary data.</text>
</comment>
<organism evidence="1 2">
    <name type="scientific">Mesorhizobium zhangyense</name>
    <dbReference type="NCBI Taxonomy" id="1776730"/>
    <lineage>
        <taxon>Bacteria</taxon>
        <taxon>Pseudomonadati</taxon>
        <taxon>Pseudomonadota</taxon>
        <taxon>Alphaproteobacteria</taxon>
        <taxon>Hyphomicrobiales</taxon>
        <taxon>Phyllobacteriaceae</taxon>
        <taxon>Mesorhizobium</taxon>
    </lineage>
</organism>
<gene>
    <name evidence="1" type="ORF">G6N74_13990</name>
</gene>
<proteinExistence type="predicted"/>
<evidence type="ECO:0000313" key="2">
    <source>
        <dbReference type="Proteomes" id="UP000481252"/>
    </source>
</evidence>
<evidence type="ECO:0000313" key="1">
    <source>
        <dbReference type="EMBL" id="NGN42176.1"/>
    </source>
</evidence>
<dbReference type="EMBL" id="JAAKZG010000005">
    <property type="protein sequence ID" value="NGN42176.1"/>
    <property type="molecule type" value="Genomic_DNA"/>
</dbReference>
<sequence>MKFMRHLLKDRLSVGAIAALIGYMLLLQGLVAGFSQGAMAASALDPLHVICASDGTISTAAKEPGGSPVDKAFQCPCATLCQLAATATPAVLGELAVFAYAAPKDTNAVRLEPLGVFQPAFRGLLAEARAPPLSM</sequence>
<dbReference type="InterPro" id="IPR021333">
    <property type="entry name" value="DUF2946"/>
</dbReference>
<keyword evidence="2" id="KW-1185">Reference proteome</keyword>
<dbReference type="Proteomes" id="UP000481252">
    <property type="component" value="Unassembled WGS sequence"/>
</dbReference>
<protein>
    <recommendedName>
        <fullName evidence="3">DUF2946 domain-containing protein</fullName>
    </recommendedName>
</protein>
<evidence type="ECO:0008006" key="3">
    <source>
        <dbReference type="Google" id="ProtNLM"/>
    </source>
</evidence>
<dbReference type="AlphaFoldDB" id="A0A7C9R849"/>
<dbReference type="RefSeq" id="WP_165118300.1">
    <property type="nucleotide sequence ID" value="NZ_JAAKZG010000005.1"/>
</dbReference>
<reference evidence="1 2" key="1">
    <citation type="submission" date="2020-02" db="EMBL/GenBank/DDBJ databases">
        <title>Genome sequence of the type strain CGMCC 1.15528 of Mesorhizobium zhangyense.</title>
        <authorList>
            <person name="Gao J."/>
            <person name="Sun J."/>
        </authorList>
    </citation>
    <scope>NUCLEOTIDE SEQUENCE [LARGE SCALE GENOMIC DNA]</scope>
    <source>
        <strain evidence="1 2">CGMCC 1.15528</strain>
    </source>
</reference>
<name>A0A7C9R849_9HYPH</name>
<accession>A0A7C9R849</accession>